<dbReference type="InterPro" id="IPR027417">
    <property type="entry name" value="P-loop_NTPase"/>
</dbReference>
<reference evidence="4 5" key="1">
    <citation type="submission" date="2019-07" db="EMBL/GenBank/DDBJ databases">
        <title>New species of Amycolatopsis and Streptomyces.</title>
        <authorList>
            <person name="Duangmal K."/>
            <person name="Teo W.F.A."/>
            <person name="Lipun K."/>
        </authorList>
    </citation>
    <scope>NUCLEOTIDE SEQUENCE [LARGE SCALE GENOMIC DNA]</scope>
    <source>
        <strain evidence="4 5">NBRC 106415</strain>
    </source>
</reference>
<dbReference type="InterPro" id="IPR032675">
    <property type="entry name" value="LRR_dom_sf"/>
</dbReference>
<dbReference type="RefSeq" id="WP_152774133.1">
    <property type="nucleotide sequence ID" value="NZ_VJZC01000232.1"/>
</dbReference>
<dbReference type="InterPro" id="IPR001254">
    <property type="entry name" value="Trypsin_dom"/>
</dbReference>
<evidence type="ECO:0000256" key="1">
    <source>
        <dbReference type="ARBA" id="ARBA00022741"/>
    </source>
</evidence>
<gene>
    <name evidence="4" type="ORF">FNH08_27045</name>
</gene>
<dbReference type="Pfam" id="PF00089">
    <property type="entry name" value="Trypsin"/>
    <property type="match status" value="1"/>
</dbReference>
<dbReference type="PANTHER" id="PTHR46844:SF1">
    <property type="entry name" value="SLR5058 PROTEIN"/>
    <property type="match status" value="1"/>
</dbReference>
<evidence type="ECO:0000259" key="3">
    <source>
        <dbReference type="PROSITE" id="PS50837"/>
    </source>
</evidence>
<keyword evidence="1" id="KW-0547">Nucleotide-binding</keyword>
<evidence type="ECO:0000313" key="5">
    <source>
        <dbReference type="Proteomes" id="UP000400924"/>
    </source>
</evidence>
<dbReference type="OrthoDB" id="135105at2"/>
<dbReference type="Proteomes" id="UP000400924">
    <property type="component" value="Unassembled WGS sequence"/>
</dbReference>
<dbReference type="SUPFAM" id="SSF52540">
    <property type="entry name" value="P-loop containing nucleoside triphosphate hydrolases"/>
    <property type="match status" value="1"/>
</dbReference>
<dbReference type="Gene3D" id="3.80.10.10">
    <property type="entry name" value="Ribonuclease Inhibitor"/>
    <property type="match status" value="1"/>
</dbReference>
<keyword evidence="2" id="KW-0067">ATP-binding</keyword>
<dbReference type="InterPro" id="IPR043504">
    <property type="entry name" value="Peptidase_S1_PA_chymotrypsin"/>
</dbReference>
<feature type="domain" description="NACHT" evidence="3">
    <location>
        <begin position="325"/>
        <end position="664"/>
    </location>
</feature>
<dbReference type="GO" id="GO:0005524">
    <property type="term" value="F:ATP binding"/>
    <property type="evidence" value="ECO:0007669"/>
    <property type="project" value="UniProtKB-KW"/>
</dbReference>
<evidence type="ECO:0000313" key="4">
    <source>
        <dbReference type="EMBL" id="MPY60669.1"/>
    </source>
</evidence>
<comment type="caution">
    <text evidence="4">The sequence shown here is derived from an EMBL/GenBank/DDBJ whole genome shotgun (WGS) entry which is preliminary data.</text>
</comment>
<evidence type="ECO:0000256" key="2">
    <source>
        <dbReference type="ARBA" id="ARBA00022840"/>
    </source>
</evidence>
<dbReference type="GO" id="GO:0004252">
    <property type="term" value="F:serine-type endopeptidase activity"/>
    <property type="evidence" value="ECO:0007669"/>
    <property type="project" value="InterPro"/>
</dbReference>
<proteinExistence type="predicted"/>
<dbReference type="SUPFAM" id="SSF50494">
    <property type="entry name" value="Trypsin-like serine proteases"/>
    <property type="match status" value="1"/>
</dbReference>
<dbReference type="EMBL" id="VJZC01000232">
    <property type="protein sequence ID" value="MPY60669.1"/>
    <property type="molecule type" value="Genomic_DNA"/>
</dbReference>
<dbReference type="Pfam" id="PF05729">
    <property type="entry name" value="NACHT"/>
    <property type="match status" value="1"/>
</dbReference>
<dbReference type="InterPro" id="IPR009003">
    <property type="entry name" value="Peptidase_S1_PA"/>
</dbReference>
<dbReference type="GO" id="GO:0006508">
    <property type="term" value="P:proteolysis"/>
    <property type="evidence" value="ECO:0007669"/>
    <property type="project" value="InterPro"/>
</dbReference>
<accession>A0A5N8XMK6</accession>
<dbReference type="Gene3D" id="2.40.10.10">
    <property type="entry name" value="Trypsin-like serine proteases"/>
    <property type="match status" value="1"/>
</dbReference>
<dbReference type="AlphaFoldDB" id="A0A5N8XMK6"/>
<keyword evidence="5" id="KW-1185">Reference proteome</keyword>
<dbReference type="PROSITE" id="PS50837">
    <property type="entry name" value="NACHT"/>
    <property type="match status" value="1"/>
</dbReference>
<dbReference type="Gene3D" id="3.40.50.300">
    <property type="entry name" value="P-loop containing nucleotide triphosphate hydrolases"/>
    <property type="match status" value="1"/>
</dbReference>
<name>A0A5N8XMK6_9ACTN</name>
<dbReference type="PANTHER" id="PTHR46844">
    <property type="entry name" value="SLR5058 PROTEIN"/>
    <property type="match status" value="1"/>
</dbReference>
<organism evidence="4 5">
    <name type="scientific">Streptomyces spongiae</name>
    <dbReference type="NCBI Taxonomy" id="565072"/>
    <lineage>
        <taxon>Bacteria</taxon>
        <taxon>Bacillati</taxon>
        <taxon>Actinomycetota</taxon>
        <taxon>Actinomycetes</taxon>
        <taxon>Kitasatosporales</taxon>
        <taxon>Streptomycetaceae</taxon>
        <taxon>Streptomyces</taxon>
    </lineage>
</organism>
<protein>
    <submittedName>
        <fullName evidence="4">NACHT domain-containing protein</fullName>
    </submittedName>
</protein>
<sequence>MLRATSSADRVVLVNGAVQGTGVLIGPRHILTAAHVLTGPPRARVQHPENVRDLRRNPPKLVVLPTRPPRTAQIIHPYSSEWTTCDVSWIDTDRDLALLSTRNDVVGTGFLQPLGRMRLGRIATSQPVTDCQILGFPAVQRDPVSGDIECDQYEVTVLPGASRLRRNVMVCEFSRKPVAETGDGSSPLAGLSGSPIFAGDVLLGIVTAVPRGRDHMRIEAADVEAEQLRMSATAEAGLLPLRTEDVTETHRRDEEYERQYREAIKNRHSQIDIIGIDELTAQESRWDLETAYLHLEAEVSQPSAGAEGLPSRLRRVDELLAEAGPYVLLRGEAGAGKTTLVWWLASHTASGTLGGSLAALNGLVPFIVPMRSLRATGDGFPRPGELDRAARLMTDEAPRGWARRVLNSGRGLLLVDGLDEVPRDDRLDARRWLSDLLAEFPGRVRVLVTVRPLAVEVNWLSHEGFRELRLLPMRDTDIQAFVHAWHDTARLEPPSSAEKSGELAELEAALKAKFMSTPALRNLARTPLLCAVICALHRSSRGELPVSRPKLYTQALEMLLGKRDTHRKIPFPEGIQLRPDRHQLLLQRIAVWLVRNGQSQLSHAQAKGQLVPALTGMPDVQGPVDKVLLHLLNRSGVLEERTEDSIQFIHRTFQDYLAAREFQDSDCLQELLGHAAEEEWQDIVLLSIGHCRTPEVEKVVDHLIAQGDTHDGHQRWNLHLLAATCAAEAPYLPQDRRDAVAERLKAFMPPKNVLQATEVAKLGAYVLPVLPGPQGLPEDVQLLVATTLTRIGTANCLPLVREYGAQPSQLLRQFLASAWGDFPAEAYAREVLAAMRLDDLEIPVNRDHMLRNLHHLGPLNRVLVDGPFRAAQLHGDLPYTPLEQLAITGNPALTDLSFLRGRPDIRSLLVDSDARLRDISDLAGSRIVTLALDAALLMPEDLEVIPTMKGLRELHLHGLPIGQYARLPPPHPSVARLSVSSQDLQVDTLYRWVGLRGLAVWQPTPLNELFAQLAALPKLLALQLPLLFPASELHGLPALHQVHSLTLPNLANNADLDRLTRVFPSLRRLTVDLRYTSGPVLNLGPLHGLPDLAVTVLCTREPMVSEAGPLARGLRVTVVPHTGTVGQVL</sequence>
<dbReference type="InterPro" id="IPR007111">
    <property type="entry name" value="NACHT_NTPase"/>
</dbReference>